<name>A0A699L7H2_TANCI</name>
<organism evidence="2">
    <name type="scientific">Tanacetum cinerariifolium</name>
    <name type="common">Dalmatian daisy</name>
    <name type="synonym">Chrysanthemum cinerariifolium</name>
    <dbReference type="NCBI Taxonomy" id="118510"/>
    <lineage>
        <taxon>Eukaryota</taxon>
        <taxon>Viridiplantae</taxon>
        <taxon>Streptophyta</taxon>
        <taxon>Embryophyta</taxon>
        <taxon>Tracheophyta</taxon>
        <taxon>Spermatophyta</taxon>
        <taxon>Magnoliopsida</taxon>
        <taxon>eudicotyledons</taxon>
        <taxon>Gunneridae</taxon>
        <taxon>Pentapetalae</taxon>
        <taxon>asterids</taxon>
        <taxon>campanulids</taxon>
        <taxon>Asterales</taxon>
        <taxon>Asteraceae</taxon>
        <taxon>Asteroideae</taxon>
        <taxon>Anthemideae</taxon>
        <taxon>Anthemidinae</taxon>
        <taxon>Tanacetum</taxon>
    </lineage>
</organism>
<sequence>MEQLPETRYVDPTGASSHTARTGSAATERAKVEHYIRLLHEPLRREEALALLNKHKILSVSYAFEFIGEHVLHTLLIFSVITNWASSVSHER</sequence>
<evidence type="ECO:0000313" key="2">
    <source>
        <dbReference type="EMBL" id="GFB29734.1"/>
    </source>
</evidence>
<proteinExistence type="predicted"/>
<dbReference type="EMBL" id="BKCJ010595851">
    <property type="protein sequence ID" value="GFB29734.1"/>
    <property type="molecule type" value="Genomic_DNA"/>
</dbReference>
<dbReference type="AlphaFoldDB" id="A0A699L7H2"/>
<evidence type="ECO:0000256" key="1">
    <source>
        <dbReference type="SAM" id="MobiDB-lite"/>
    </source>
</evidence>
<feature type="region of interest" description="Disordered" evidence="1">
    <location>
        <begin position="1"/>
        <end position="28"/>
    </location>
</feature>
<comment type="caution">
    <text evidence="2">The sequence shown here is derived from an EMBL/GenBank/DDBJ whole genome shotgun (WGS) entry which is preliminary data.</text>
</comment>
<reference evidence="2" key="1">
    <citation type="journal article" date="2019" name="Sci. Rep.">
        <title>Draft genome of Tanacetum cinerariifolium, the natural source of mosquito coil.</title>
        <authorList>
            <person name="Yamashiro T."/>
            <person name="Shiraishi A."/>
            <person name="Satake H."/>
            <person name="Nakayama K."/>
        </authorList>
    </citation>
    <scope>NUCLEOTIDE SEQUENCE</scope>
</reference>
<feature type="compositionally biased region" description="Polar residues" evidence="1">
    <location>
        <begin position="14"/>
        <end position="25"/>
    </location>
</feature>
<accession>A0A699L7H2</accession>
<gene>
    <name evidence="2" type="ORF">Tci_701705</name>
</gene>
<protein>
    <submittedName>
        <fullName evidence="2">Uncharacterized protein</fullName>
    </submittedName>
</protein>